<dbReference type="Proteomes" id="UP000749293">
    <property type="component" value="Unassembled WGS sequence"/>
</dbReference>
<proteinExistence type="predicted"/>
<reference evidence="2" key="1">
    <citation type="submission" date="2020-03" db="EMBL/GenBank/DDBJ databases">
        <title>Site-based positive gene gene selection in Geosmithia morbida across the United States reveals a broad range of putative effectors and factors for local host and environmental adapation.</title>
        <authorList>
            <person name="Onufrak A."/>
            <person name="Murdoch R.W."/>
            <person name="Gazis R."/>
            <person name="Huff M."/>
            <person name="Staton M."/>
            <person name="Klingeman W."/>
            <person name="Hadziabdic D."/>
        </authorList>
    </citation>
    <scope>NUCLEOTIDE SEQUENCE</scope>
    <source>
        <strain evidence="2">1262</strain>
    </source>
</reference>
<feature type="compositionally biased region" description="Basic and acidic residues" evidence="1">
    <location>
        <begin position="617"/>
        <end position="632"/>
    </location>
</feature>
<feature type="compositionally biased region" description="Polar residues" evidence="1">
    <location>
        <begin position="400"/>
        <end position="416"/>
    </location>
</feature>
<feature type="region of interest" description="Disordered" evidence="1">
    <location>
        <begin position="371"/>
        <end position="510"/>
    </location>
</feature>
<feature type="compositionally biased region" description="Acidic residues" evidence="1">
    <location>
        <begin position="831"/>
        <end position="842"/>
    </location>
</feature>
<feature type="compositionally biased region" description="Low complexity" evidence="1">
    <location>
        <begin position="485"/>
        <end position="494"/>
    </location>
</feature>
<feature type="region of interest" description="Disordered" evidence="1">
    <location>
        <begin position="43"/>
        <end position="79"/>
    </location>
</feature>
<organism evidence="2 3">
    <name type="scientific">Geosmithia morbida</name>
    <dbReference type="NCBI Taxonomy" id="1094350"/>
    <lineage>
        <taxon>Eukaryota</taxon>
        <taxon>Fungi</taxon>
        <taxon>Dikarya</taxon>
        <taxon>Ascomycota</taxon>
        <taxon>Pezizomycotina</taxon>
        <taxon>Sordariomycetes</taxon>
        <taxon>Hypocreomycetidae</taxon>
        <taxon>Hypocreales</taxon>
        <taxon>Bionectriaceae</taxon>
        <taxon>Geosmithia</taxon>
    </lineage>
</organism>
<feature type="compositionally biased region" description="Basic residues" evidence="1">
    <location>
        <begin position="57"/>
        <end position="67"/>
    </location>
</feature>
<feature type="compositionally biased region" description="Polar residues" evidence="1">
    <location>
        <begin position="598"/>
        <end position="616"/>
    </location>
</feature>
<dbReference type="PANTHER" id="PTHR13056">
    <property type="entry name" value="VACUOLAR FUSION PROTEIN CCZ1 HOMOLOG-RELATED"/>
    <property type="match status" value="1"/>
</dbReference>
<name>A0A9P5D593_9HYPO</name>
<gene>
    <name evidence="2" type="ORF">GMORB2_4987</name>
</gene>
<evidence type="ECO:0000313" key="2">
    <source>
        <dbReference type="EMBL" id="KAF4124321.1"/>
    </source>
</evidence>
<dbReference type="GeneID" id="55971215"/>
<feature type="compositionally biased region" description="Basic residues" evidence="1">
    <location>
        <begin position="380"/>
        <end position="391"/>
    </location>
</feature>
<dbReference type="EMBL" id="JAANYQ010000004">
    <property type="protein sequence ID" value="KAF4124321.1"/>
    <property type="molecule type" value="Genomic_DNA"/>
</dbReference>
<feature type="compositionally biased region" description="Basic and acidic residues" evidence="1">
    <location>
        <begin position="449"/>
        <end position="474"/>
    </location>
</feature>
<dbReference type="OrthoDB" id="240546at2759"/>
<feature type="compositionally biased region" description="Acidic residues" evidence="1">
    <location>
        <begin position="633"/>
        <end position="642"/>
    </location>
</feature>
<evidence type="ECO:0000256" key="1">
    <source>
        <dbReference type="SAM" id="MobiDB-lite"/>
    </source>
</evidence>
<dbReference type="InterPro" id="IPR013176">
    <property type="entry name" value="Ccz1"/>
</dbReference>
<dbReference type="PANTHER" id="PTHR13056:SF0">
    <property type="entry name" value="VACUOLAR FUSION PROTEIN CCZ1 HOMOLOG-RELATED"/>
    <property type="match status" value="1"/>
</dbReference>
<evidence type="ECO:0000313" key="3">
    <source>
        <dbReference type="Proteomes" id="UP000749293"/>
    </source>
</evidence>
<comment type="caution">
    <text evidence="2">The sequence shown here is derived from an EMBL/GenBank/DDBJ whole genome shotgun (WGS) entry which is preliminary data.</text>
</comment>
<feature type="region of interest" description="Disordered" evidence="1">
    <location>
        <begin position="798"/>
        <end position="851"/>
    </location>
</feature>
<dbReference type="RefSeq" id="XP_035322973.1">
    <property type="nucleotide sequence ID" value="XM_035466961.1"/>
</dbReference>
<keyword evidence="3" id="KW-1185">Reference proteome</keyword>
<dbReference type="AlphaFoldDB" id="A0A9P5D593"/>
<dbReference type="GO" id="GO:0016192">
    <property type="term" value="P:vesicle-mediated transport"/>
    <property type="evidence" value="ECO:0007669"/>
    <property type="project" value="InterPro"/>
</dbReference>
<sequence>MATPAAAGGLTPARLGFLAIFNPSLGSTDETLDDQIVYYASVTTQNSSSENHDNHSKNRRRRRHARSSRPTEGISQEERHERLRQIGLAQGMANFSRGFAGGAPVDAIDTDKSRVILHELEPGWWILAVAFTKSPLGDGLWLTTFLQSIDLTRIPLPPRLPTKSSAGYSSEEQFEYSTREMKPANLILADLVRAHNTFLLHHDASLQALFSRTTTASIGGRARFVALLSRYWDLYLSTWNVMMHGNPARDVYGGINVAASGELGVGVGEEERGSGEREVLEGLVGRVDGLVDLIVSRFGTDQGEEHGNGVGVSGDREQKLSPPPSWLGTGQEPRSEDGAIFLGTGALSRSSLRDVTLWMQDLYTWGEHAYGVIDSPTGTRRAKGKRGRKGRRGDVEAGASRQSAETGAPPDSTTGQEETRAAGDSPPTAPPVQERRPGDELEEAVSTDKSQEPREARKGTPETDAQGEPREPSKAADQTIEAGKAPETTAAAQNPAPPAPKDRPAEAEEGKLDKMVSYLKMGYGTYWSLPVRGATADVSANATEDRKQKTTAPADTAASTRRGTVLDEQGHFLIGRSGESEEVLGEGEAERGEGSGEPTNQRTMPRTLNVGLSTARNGRDRNRQEEGEGEKAEGEDEEDEEGKDSRDARVCVVVYVNRPFIFTLLFDTHTDSLALDSCYRSLHRQLAPLRKPLLSSTRYRPERPWSSSDSASSPSIYDLVWDPTALTVHSTMPDIPETYEPDGIHSWTRADALNTHLHMLAIHSASSSPPPSSLLERTQKTQRGWWVVWTRLLNHHGHDTPHRASAAATANLSTIHESESESEFGGRNSSDEEEEEEAEEEREVPPPTVDKDIFLVRRASDHVGFRREAADGAGRLAHGIGVDTRRYVEELLTLL</sequence>
<feature type="region of interest" description="Disordered" evidence="1">
    <location>
        <begin position="538"/>
        <end position="645"/>
    </location>
</feature>
<evidence type="ECO:0008006" key="4">
    <source>
        <dbReference type="Google" id="ProtNLM"/>
    </source>
</evidence>
<feature type="compositionally biased region" description="Basic and acidic residues" evidence="1">
    <location>
        <begin position="500"/>
        <end position="510"/>
    </location>
</feature>
<feature type="compositionally biased region" description="Polar residues" evidence="1">
    <location>
        <begin position="550"/>
        <end position="562"/>
    </location>
</feature>
<accession>A0A9P5D593</accession>
<protein>
    <recommendedName>
        <fullName evidence="4">CCZ1/INTU/HSP4 first Longin domain-containing protein</fullName>
    </recommendedName>
</protein>
<feature type="region of interest" description="Disordered" evidence="1">
    <location>
        <begin position="301"/>
        <end position="337"/>
    </location>
</feature>
<dbReference type="GO" id="GO:0035658">
    <property type="term" value="C:Mon1-Ccz1 complex"/>
    <property type="evidence" value="ECO:0007669"/>
    <property type="project" value="InterPro"/>
</dbReference>